<dbReference type="SUPFAM" id="SSF47923">
    <property type="entry name" value="Ypt/Rab-GAP domain of gyp1p"/>
    <property type="match status" value="1"/>
</dbReference>
<accession>A0A418ENM4</accession>
<dbReference type="Pfam" id="PF00566">
    <property type="entry name" value="RabGAP-TBC"/>
    <property type="match status" value="1"/>
</dbReference>
<evidence type="ECO:0000313" key="3">
    <source>
        <dbReference type="Proteomes" id="UP000285430"/>
    </source>
</evidence>
<protein>
    <recommendedName>
        <fullName evidence="1">Rab-GAP TBC domain-containing protein</fullName>
    </recommendedName>
</protein>
<dbReference type="Proteomes" id="UP000285430">
    <property type="component" value="Unassembled WGS sequence"/>
</dbReference>
<dbReference type="VEuPathDB" id="FungiDB:H257_09492"/>
<gene>
    <name evidence="2" type="ORF">DYB37_010969</name>
</gene>
<proteinExistence type="predicted"/>
<dbReference type="InterPro" id="IPR000195">
    <property type="entry name" value="Rab-GAP-TBC_dom"/>
</dbReference>
<feature type="domain" description="Rab-GAP TBC" evidence="1">
    <location>
        <begin position="1"/>
        <end position="48"/>
    </location>
</feature>
<feature type="non-terminal residue" evidence="2">
    <location>
        <position position="1"/>
    </location>
</feature>
<dbReference type="Gene3D" id="1.10.472.80">
    <property type="entry name" value="Ypt/Rab-GAP domain of gyp1p, domain 3"/>
    <property type="match status" value="1"/>
</dbReference>
<evidence type="ECO:0000313" key="2">
    <source>
        <dbReference type="EMBL" id="RHZ16408.1"/>
    </source>
</evidence>
<dbReference type="EMBL" id="QUTH01003936">
    <property type="protein sequence ID" value="RHZ16408.1"/>
    <property type="molecule type" value="Genomic_DNA"/>
</dbReference>
<dbReference type="AlphaFoldDB" id="A0A418ENM4"/>
<dbReference type="InterPro" id="IPR035969">
    <property type="entry name" value="Rab-GAP_TBC_sf"/>
</dbReference>
<evidence type="ECO:0000259" key="1">
    <source>
        <dbReference type="PROSITE" id="PS50086"/>
    </source>
</evidence>
<reference evidence="2 3" key="1">
    <citation type="submission" date="2018-08" db="EMBL/GenBank/DDBJ databases">
        <title>Aphanomyces genome sequencing and annotation.</title>
        <authorList>
            <person name="Minardi D."/>
            <person name="Oidtmann B."/>
            <person name="Van Der Giezen M."/>
            <person name="Studholme D.J."/>
        </authorList>
    </citation>
    <scope>NUCLEOTIDE SEQUENCE [LARGE SCALE GENOMIC DNA]</scope>
    <source>
        <strain evidence="2 3">Da</strain>
    </source>
</reference>
<comment type="caution">
    <text evidence="2">The sequence shown here is derived from an EMBL/GenBank/DDBJ whole genome shotgun (WGS) entry which is preliminary data.</text>
</comment>
<sequence length="67" mass="7820">LDYKLYKHLLSRGITAKVYAYPIILSFFACIPPLSELLHIWDVVSQNLDFCADLPNPWIDFRSEFCV</sequence>
<name>A0A418ENM4_APHAT</name>
<dbReference type="PROSITE" id="PS50086">
    <property type="entry name" value="TBC_RABGAP"/>
    <property type="match status" value="1"/>
</dbReference>
<organism evidence="2 3">
    <name type="scientific">Aphanomyces astaci</name>
    <name type="common">Crayfish plague agent</name>
    <dbReference type="NCBI Taxonomy" id="112090"/>
    <lineage>
        <taxon>Eukaryota</taxon>
        <taxon>Sar</taxon>
        <taxon>Stramenopiles</taxon>
        <taxon>Oomycota</taxon>
        <taxon>Saprolegniomycetes</taxon>
        <taxon>Saprolegniales</taxon>
        <taxon>Verrucalvaceae</taxon>
        <taxon>Aphanomyces</taxon>
    </lineage>
</organism>